<organism evidence="2">
    <name type="scientific">Siphoviridae sp. ctqSm5</name>
    <dbReference type="NCBI Taxonomy" id="2827949"/>
    <lineage>
        <taxon>Viruses</taxon>
        <taxon>Duplodnaviria</taxon>
        <taxon>Heunggongvirae</taxon>
        <taxon>Uroviricota</taxon>
        <taxon>Caudoviricetes</taxon>
    </lineage>
</organism>
<keyword evidence="2" id="KW-0378">Hydrolase</keyword>
<protein>
    <submittedName>
        <fullName evidence="2">Homing endonuclease</fullName>
    </submittedName>
</protein>
<dbReference type="Pfam" id="PF13392">
    <property type="entry name" value="HNH_3"/>
    <property type="match status" value="1"/>
</dbReference>
<dbReference type="InterPro" id="IPR044925">
    <property type="entry name" value="His-Me_finger_sf"/>
</dbReference>
<dbReference type="SMART" id="SM00507">
    <property type="entry name" value="HNHc"/>
    <property type="match status" value="1"/>
</dbReference>
<reference evidence="2" key="1">
    <citation type="journal article" date="2021" name="Proc. Natl. Acad. Sci. U.S.A.">
        <title>A Catalog of Tens of Thousands of Viruses from Human Metagenomes Reveals Hidden Associations with Chronic Diseases.</title>
        <authorList>
            <person name="Tisza M.J."/>
            <person name="Buck C.B."/>
        </authorList>
    </citation>
    <scope>NUCLEOTIDE SEQUENCE</scope>
    <source>
        <strain evidence="2">CtqSm5</strain>
    </source>
</reference>
<dbReference type="Pfam" id="PF07463">
    <property type="entry name" value="NUMOD4"/>
    <property type="match status" value="1"/>
</dbReference>
<keyword evidence="2" id="KW-0255">Endonuclease</keyword>
<feature type="domain" description="HNH nuclease" evidence="1">
    <location>
        <begin position="65"/>
        <end position="113"/>
    </location>
</feature>
<dbReference type="Gene3D" id="3.90.75.20">
    <property type="match status" value="1"/>
</dbReference>
<dbReference type="InterPro" id="IPR010902">
    <property type="entry name" value="NUMOD4"/>
</dbReference>
<accession>A0A8S5SP39</accession>
<dbReference type="EMBL" id="BK032642">
    <property type="protein sequence ID" value="DAF52726.1"/>
    <property type="molecule type" value="Genomic_DNA"/>
</dbReference>
<sequence length="179" mass="21237">MLNVYHHPHKIEVIELWKPIEEWEDLYCVNELGEVLNVKTNKTIMGDINNAGYYRVCLYNKKTNRKKRYFRHRLVALHFIDNPNNYKEVNHIDGDKSNNSVTNLEWVDRKENEHHCRKEMGTKEYKPFVVKFKDGSAVSFDFKSQLSKTLGVTPACVKHWLHKSNQGYKQHDIVSIEYV</sequence>
<evidence type="ECO:0000313" key="2">
    <source>
        <dbReference type="EMBL" id="DAF52726.1"/>
    </source>
</evidence>
<proteinExistence type="predicted"/>
<dbReference type="SUPFAM" id="SSF54060">
    <property type="entry name" value="His-Me finger endonucleases"/>
    <property type="match status" value="1"/>
</dbReference>
<evidence type="ECO:0000259" key="1">
    <source>
        <dbReference type="SMART" id="SM00507"/>
    </source>
</evidence>
<dbReference type="GO" id="GO:0004519">
    <property type="term" value="F:endonuclease activity"/>
    <property type="evidence" value="ECO:0007669"/>
    <property type="project" value="UniProtKB-KW"/>
</dbReference>
<dbReference type="GO" id="GO:0016788">
    <property type="term" value="F:hydrolase activity, acting on ester bonds"/>
    <property type="evidence" value="ECO:0007669"/>
    <property type="project" value="InterPro"/>
</dbReference>
<keyword evidence="2" id="KW-0540">Nuclease</keyword>
<name>A0A8S5SP39_9CAUD</name>
<dbReference type="InterPro" id="IPR003615">
    <property type="entry name" value="HNH_nuc"/>
</dbReference>